<dbReference type="GO" id="GO:0016787">
    <property type="term" value="F:hydrolase activity"/>
    <property type="evidence" value="ECO:0007669"/>
    <property type="project" value="UniProtKB-KW"/>
</dbReference>
<dbReference type="GO" id="GO:0016740">
    <property type="term" value="F:transferase activity"/>
    <property type="evidence" value="ECO:0007669"/>
    <property type="project" value="TreeGrafter"/>
</dbReference>
<evidence type="ECO:0000259" key="1">
    <source>
        <dbReference type="Pfam" id="PF00753"/>
    </source>
</evidence>
<dbReference type="AlphaFoldDB" id="A0A7J3ZJ79"/>
<dbReference type="Pfam" id="PF00753">
    <property type="entry name" value="Lactamase_B"/>
    <property type="match status" value="1"/>
</dbReference>
<organism evidence="2">
    <name type="scientific">Fervidicoccus fontis</name>
    <dbReference type="NCBI Taxonomy" id="683846"/>
    <lineage>
        <taxon>Archaea</taxon>
        <taxon>Thermoproteota</taxon>
        <taxon>Thermoprotei</taxon>
        <taxon>Fervidicoccales</taxon>
        <taxon>Fervidicoccaceae</taxon>
        <taxon>Fervidicoccus</taxon>
    </lineage>
</organism>
<sequence>MLAEHGFSVLLEVTASGKTTSILVDAGFSGSVLLHNSSQLGIDLEQLNATVLSHGHVDHTGGLIKLLSGIQKQVPVIAHPRVEKPHY</sequence>
<dbReference type="InterPro" id="IPR036866">
    <property type="entry name" value="RibonucZ/Hydroxyglut_hydro"/>
</dbReference>
<dbReference type="InterPro" id="IPR001279">
    <property type="entry name" value="Metallo-B-lactamas"/>
</dbReference>
<dbReference type="EMBL" id="DRZC01000019">
    <property type="protein sequence ID" value="HHQ80113.1"/>
    <property type="molecule type" value="Genomic_DNA"/>
</dbReference>
<feature type="domain" description="Metallo-beta-lactamase" evidence="1">
    <location>
        <begin position="6"/>
        <end position="76"/>
    </location>
</feature>
<name>A0A7J3ZJ79_9CREN</name>
<dbReference type="PANTHER" id="PTHR13754:SF18">
    <property type="entry name" value="7,8-DIHYDROPTERIN-6-METHYL-4-(BETA-D-RIBOFURANOSYL)-AMINOBENZENE-5'-PHOSPHATE SYNTHASE"/>
    <property type="match status" value="1"/>
</dbReference>
<accession>A0A7J3ZJ79</accession>
<reference evidence="2" key="1">
    <citation type="journal article" date="2020" name="mSystems">
        <title>Genome- and Community-Level Interaction Insights into Carbon Utilization and Element Cycling Functions of Hydrothermarchaeota in Hydrothermal Sediment.</title>
        <authorList>
            <person name="Zhou Z."/>
            <person name="Liu Y."/>
            <person name="Xu W."/>
            <person name="Pan J."/>
            <person name="Luo Z.H."/>
            <person name="Li M."/>
        </authorList>
    </citation>
    <scope>NUCLEOTIDE SEQUENCE [LARGE SCALE GENOMIC DNA]</scope>
    <source>
        <strain evidence="2">SpSt-1116</strain>
    </source>
</reference>
<evidence type="ECO:0000313" key="2">
    <source>
        <dbReference type="EMBL" id="HHQ80113.1"/>
    </source>
</evidence>
<keyword evidence="2" id="KW-0378">Hydrolase</keyword>
<comment type="caution">
    <text evidence="2">The sequence shown here is derived from an EMBL/GenBank/DDBJ whole genome shotgun (WGS) entry which is preliminary data.</text>
</comment>
<protein>
    <submittedName>
        <fullName evidence="2">MBL fold metallo-hydrolase</fullName>
    </submittedName>
</protein>
<gene>
    <name evidence="2" type="ORF">ENM78_01415</name>
</gene>
<dbReference type="Gene3D" id="3.60.15.10">
    <property type="entry name" value="Ribonuclease Z/Hydroxyacylglutathione hydrolase-like"/>
    <property type="match status" value="1"/>
</dbReference>
<proteinExistence type="predicted"/>
<dbReference type="InterPro" id="IPR052926">
    <property type="entry name" value="Metallo-beta-lactamase_dom"/>
</dbReference>
<dbReference type="SUPFAM" id="SSF56281">
    <property type="entry name" value="Metallo-hydrolase/oxidoreductase"/>
    <property type="match status" value="1"/>
</dbReference>
<dbReference type="PANTHER" id="PTHR13754">
    <property type="entry name" value="METALLO-BETA-LACTAMASE SUPERFAMILY PROTEIN"/>
    <property type="match status" value="1"/>
</dbReference>